<dbReference type="Pfam" id="PF25163">
    <property type="entry name" value="UBA_RNF31"/>
    <property type="match status" value="1"/>
</dbReference>
<evidence type="ECO:0000256" key="4">
    <source>
        <dbReference type="PROSITE-ProRule" id="PRU00322"/>
    </source>
</evidence>
<dbReference type="SUPFAM" id="SSF57850">
    <property type="entry name" value="RING/U-box"/>
    <property type="match status" value="1"/>
</dbReference>
<dbReference type="Proteomes" id="UP000314294">
    <property type="component" value="Unassembled WGS sequence"/>
</dbReference>
<dbReference type="InterPro" id="IPR036339">
    <property type="entry name" value="PUB-like_dom_sf"/>
</dbReference>
<dbReference type="GO" id="GO:0008270">
    <property type="term" value="F:zinc ion binding"/>
    <property type="evidence" value="ECO:0007669"/>
    <property type="project" value="UniProtKB-KW"/>
</dbReference>
<gene>
    <name evidence="9" type="primary">RNF31_1</name>
    <name evidence="9" type="ORF">EYF80_053465</name>
</gene>
<evidence type="ECO:0000256" key="2">
    <source>
        <dbReference type="ARBA" id="ARBA00022771"/>
    </source>
</evidence>
<dbReference type="SUPFAM" id="SSF90209">
    <property type="entry name" value="Ran binding protein zinc finger-like"/>
    <property type="match status" value="2"/>
</dbReference>
<dbReference type="GO" id="GO:0070530">
    <property type="term" value="F:K63-linked polyubiquitin modification-dependent protein binding"/>
    <property type="evidence" value="ECO:0007669"/>
    <property type="project" value="TreeGrafter"/>
</dbReference>
<evidence type="ECO:0000256" key="3">
    <source>
        <dbReference type="ARBA" id="ARBA00022833"/>
    </source>
</evidence>
<dbReference type="GO" id="GO:1990450">
    <property type="term" value="F:linear polyubiquitin binding"/>
    <property type="evidence" value="ECO:0007669"/>
    <property type="project" value="TreeGrafter"/>
</dbReference>
<keyword evidence="3" id="KW-0862">Zinc</keyword>
<evidence type="ECO:0000259" key="6">
    <source>
        <dbReference type="PROSITE" id="PS50030"/>
    </source>
</evidence>
<dbReference type="CDD" id="cd16631">
    <property type="entry name" value="mRING-HC-C4C4_RBR_HOIP"/>
    <property type="match status" value="1"/>
</dbReference>
<reference evidence="9 10" key="1">
    <citation type="submission" date="2019-03" db="EMBL/GenBank/DDBJ databases">
        <title>First draft genome of Liparis tanakae, snailfish: a comprehensive survey of snailfish specific genes.</title>
        <authorList>
            <person name="Kim W."/>
            <person name="Song I."/>
            <person name="Jeong J.-H."/>
            <person name="Kim D."/>
            <person name="Kim S."/>
            <person name="Ryu S."/>
            <person name="Song J.Y."/>
            <person name="Lee S.K."/>
        </authorList>
    </citation>
    <scope>NUCLEOTIDE SEQUENCE [LARGE SCALE GENOMIC DNA]</scope>
    <source>
        <tissue evidence="9">Muscle</tissue>
    </source>
</reference>
<dbReference type="GO" id="GO:0061630">
    <property type="term" value="F:ubiquitin protein ligase activity"/>
    <property type="evidence" value="ECO:0007669"/>
    <property type="project" value="TreeGrafter"/>
</dbReference>
<evidence type="ECO:0000313" key="10">
    <source>
        <dbReference type="Proteomes" id="UP000314294"/>
    </source>
</evidence>
<dbReference type="InterPro" id="IPR047541">
    <property type="entry name" value="RNF31_RBR_mRING-HC-like"/>
</dbReference>
<dbReference type="Pfam" id="PF09409">
    <property type="entry name" value="PUB"/>
    <property type="match status" value="1"/>
</dbReference>
<dbReference type="InterPro" id="IPR001876">
    <property type="entry name" value="Znf_RanBP2"/>
</dbReference>
<dbReference type="OrthoDB" id="9978677at2759"/>
<feature type="domain" description="RanBP2-type" evidence="8">
    <location>
        <begin position="283"/>
        <end position="312"/>
    </location>
</feature>
<dbReference type="SMART" id="SM00547">
    <property type="entry name" value="ZnF_RBZ"/>
    <property type="match status" value="3"/>
</dbReference>
<dbReference type="PANTHER" id="PTHR16004">
    <property type="entry name" value="RING FINGER PROTEIN 31-RELATED"/>
    <property type="match status" value="1"/>
</dbReference>
<feature type="region of interest" description="Disordered" evidence="5">
    <location>
        <begin position="405"/>
        <end position="448"/>
    </location>
</feature>
<dbReference type="InterPro" id="IPR032065">
    <property type="entry name" value="RNF31-UBA"/>
</dbReference>
<keyword evidence="1" id="KW-0479">Metal-binding</keyword>
<dbReference type="InterPro" id="IPR036443">
    <property type="entry name" value="Znf_RanBP2_sf"/>
</dbReference>
<proteinExistence type="predicted"/>
<dbReference type="EMBL" id="SRLO01001627">
    <property type="protein sequence ID" value="TNN36365.1"/>
    <property type="molecule type" value="Genomic_DNA"/>
</dbReference>
<keyword evidence="2 4" id="KW-0863">Zinc-finger</keyword>
<dbReference type="InterPro" id="IPR015940">
    <property type="entry name" value="UBA"/>
</dbReference>
<sequence length="798" mass="87354">MSSPESVQMEELRRRSQALLSSSGSAQDVKAEVQTMAALPLPLSEKYRHLGVEAMLAENTTCRNSQEVLESLSRLVKALSILEKYGCNLTSPARPRYWRSVKHNNPVFRTTVDAIKGRRTVLFLYGYTSQQSDGLSFPDDVTQPDAGLVAAVTLEVMTLRTEVDLLLKGTHPHPGNFRNIIPFILQQRASAACAAPPPPWSARHTFCDACDDLFHRLPARANHKRAPPPEAPPVGVCTICGVGAPLARCGSCSHALCDPCDALFHAHPDHRGHRRGNPTSSPSLSPWACARCTTVNEMRAVLCATCERPRLAAAAAPEVAAPVPTSPSAEWRCRSCTVANAGSSILCEVCERPRLATRPHAAAPPPGPAPPAEPGAKWMCQYCTYVNPSATGLCEMCNLSSRDSAGASLPRSLQQTKDQPPPEGPRPPPEGSRGLLEGPQLGPEAERRGVSAEEVYAAICMCGGSNANPCDWLTSELPHLLDEICAMAASVQVERGGEEAEPSGAKPSRAEAKAAWLAARGDTERAVRQLLRDRQVKMKELLSLGFREAPRCEEALRLSGGEVKGALSLLQRPLLEPFHQRIWADQPEPPIDPKHPDKQVQRGSFCVPGAPPGGRRVRCLTPGAPPPPQRTCRRLLALYDLPSWGRCELVLALLQEPDVTSSLEDVVQAVKESQDKDFIRRLLINECPCCLSNFPRSKMQSLTSCQCSVCHECFGQHFTVAVRDRHIRDMVCPVCGEPDINESEQLDSYFSTLDIQLRNCLEADVYDLFHKKLTEHALMKDPKFLWCCHVSHRRSTGY</sequence>
<dbReference type="GO" id="GO:0071797">
    <property type="term" value="C:LUBAC complex"/>
    <property type="evidence" value="ECO:0007669"/>
    <property type="project" value="InterPro"/>
</dbReference>
<accession>A0A4Z2F5H9</accession>
<dbReference type="Gene3D" id="6.10.140.1100">
    <property type="match status" value="1"/>
</dbReference>
<comment type="caution">
    <text evidence="9">The sequence shown here is derived from an EMBL/GenBank/DDBJ whole genome shotgun (WGS) entry which is preliminary data.</text>
</comment>
<dbReference type="Gene3D" id="1.10.8.10">
    <property type="entry name" value="DNA helicase RuvA subunit, C-terminal domain"/>
    <property type="match status" value="1"/>
</dbReference>
<protein>
    <submittedName>
        <fullName evidence="9">E3 ubiquitin-protein ligase RNF31</fullName>
    </submittedName>
</protein>
<dbReference type="AlphaFoldDB" id="A0A4Z2F5H9"/>
<dbReference type="PANTHER" id="PTHR16004:SF5">
    <property type="entry name" value="E3 UBIQUITIN-PROTEIN LIGASE RNF31"/>
    <property type="match status" value="1"/>
</dbReference>
<dbReference type="InterPro" id="IPR026254">
    <property type="entry name" value="RNF31-like"/>
</dbReference>
<feature type="domain" description="RING-type" evidence="7">
    <location>
        <begin position="687"/>
        <end position="735"/>
    </location>
</feature>
<evidence type="ECO:0000256" key="5">
    <source>
        <dbReference type="SAM" id="MobiDB-lite"/>
    </source>
</evidence>
<evidence type="ECO:0000313" key="9">
    <source>
        <dbReference type="EMBL" id="TNN36365.1"/>
    </source>
</evidence>
<dbReference type="InterPro" id="IPR001841">
    <property type="entry name" value="Znf_RING"/>
</dbReference>
<dbReference type="GO" id="GO:0036435">
    <property type="term" value="F:K48-linked polyubiquitin modification-dependent protein binding"/>
    <property type="evidence" value="ECO:0007669"/>
    <property type="project" value="TreeGrafter"/>
</dbReference>
<organism evidence="9 10">
    <name type="scientific">Liparis tanakae</name>
    <name type="common">Tanaka's snailfish</name>
    <dbReference type="NCBI Taxonomy" id="230148"/>
    <lineage>
        <taxon>Eukaryota</taxon>
        <taxon>Metazoa</taxon>
        <taxon>Chordata</taxon>
        <taxon>Craniata</taxon>
        <taxon>Vertebrata</taxon>
        <taxon>Euteleostomi</taxon>
        <taxon>Actinopterygii</taxon>
        <taxon>Neopterygii</taxon>
        <taxon>Teleostei</taxon>
        <taxon>Neoteleostei</taxon>
        <taxon>Acanthomorphata</taxon>
        <taxon>Eupercaria</taxon>
        <taxon>Perciformes</taxon>
        <taxon>Cottioidei</taxon>
        <taxon>Cottales</taxon>
        <taxon>Liparidae</taxon>
        <taxon>Liparis</taxon>
    </lineage>
</organism>
<dbReference type="GO" id="GO:0097039">
    <property type="term" value="P:protein linear polyubiquitination"/>
    <property type="evidence" value="ECO:0007669"/>
    <property type="project" value="TreeGrafter"/>
</dbReference>
<dbReference type="InterPro" id="IPR018997">
    <property type="entry name" value="PUB_domain"/>
</dbReference>
<dbReference type="SUPFAM" id="SSF143503">
    <property type="entry name" value="PUG domain-like"/>
    <property type="match status" value="1"/>
</dbReference>
<evidence type="ECO:0000259" key="8">
    <source>
        <dbReference type="PROSITE" id="PS50199"/>
    </source>
</evidence>
<feature type="compositionally biased region" description="Pro residues" evidence="5">
    <location>
        <begin position="419"/>
        <end position="430"/>
    </location>
</feature>
<dbReference type="PROSITE" id="PS50199">
    <property type="entry name" value="ZF_RANBP2_2"/>
    <property type="match status" value="2"/>
</dbReference>
<name>A0A4Z2F5H9_9TELE</name>
<evidence type="ECO:0000256" key="1">
    <source>
        <dbReference type="ARBA" id="ARBA00022723"/>
    </source>
</evidence>
<dbReference type="Gene3D" id="1.20.58.2190">
    <property type="match status" value="1"/>
</dbReference>
<dbReference type="Pfam" id="PF16678">
    <property type="entry name" value="UBA_HOIP"/>
    <property type="match status" value="1"/>
</dbReference>
<dbReference type="Gene3D" id="3.30.40.10">
    <property type="entry name" value="Zinc/RING finger domain, C3HC4 (zinc finger)"/>
    <property type="match status" value="1"/>
</dbReference>
<feature type="domain" description="RanBP2-type" evidence="8">
    <location>
        <begin position="327"/>
        <end position="356"/>
    </location>
</feature>
<dbReference type="InterPro" id="IPR013083">
    <property type="entry name" value="Znf_RING/FYVE/PHD"/>
</dbReference>
<feature type="domain" description="UBA" evidence="6">
    <location>
        <begin position="531"/>
        <end position="573"/>
    </location>
</feature>
<dbReference type="InterPro" id="IPR057426">
    <property type="entry name" value="RNF31_UBA_3"/>
</dbReference>
<dbReference type="PROSITE" id="PS01358">
    <property type="entry name" value="ZF_RANBP2_1"/>
    <property type="match status" value="3"/>
</dbReference>
<keyword evidence="10" id="KW-1185">Reference proteome</keyword>
<dbReference type="PROSITE" id="PS50089">
    <property type="entry name" value="ZF_RING_2"/>
    <property type="match status" value="1"/>
</dbReference>
<dbReference type="PROSITE" id="PS50030">
    <property type="entry name" value="UBA"/>
    <property type="match status" value="1"/>
</dbReference>
<evidence type="ECO:0000259" key="7">
    <source>
        <dbReference type="PROSITE" id="PS50089"/>
    </source>
</evidence>